<sequence>MTREARSVQRKSTNLSLDARLVAEAKNLDINISRVAEKSIADAVAEEKARLWKIENREVIEAWNEYVERNGLPLAKYRQF</sequence>
<dbReference type="AlphaFoldDB" id="A0A6G4W4Z6"/>
<dbReference type="EMBL" id="JAAKZF010000001">
    <property type="protein sequence ID" value="NGO49821.1"/>
    <property type="molecule type" value="Genomic_DNA"/>
</dbReference>
<gene>
    <name evidence="2" type="ORF">G6N73_01290</name>
</gene>
<keyword evidence="3" id="KW-1185">Reference proteome</keyword>
<evidence type="ECO:0000313" key="3">
    <source>
        <dbReference type="Proteomes" id="UP001642900"/>
    </source>
</evidence>
<dbReference type="Proteomes" id="UP001642900">
    <property type="component" value="Unassembled WGS sequence"/>
</dbReference>
<accession>A0A6G4W4Z6</accession>
<dbReference type="InterPro" id="IPR009956">
    <property type="entry name" value="Post-segregation_anti-tox_CcdA"/>
</dbReference>
<evidence type="ECO:0000313" key="2">
    <source>
        <dbReference type="EMBL" id="NGO49821.1"/>
    </source>
</evidence>
<comment type="caution">
    <text evidence="2">The sequence shown here is derived from an EMBL/GenBank/DDBJ whole genome shotgun (WGS) entry which is preliminary data.</text>
</comment>
<protein>
    <submittedName>
        <fullName evidence="2">Type II toxin-antitoxin system CcdA family antitoxin</fullName>
    </submittedName>
</protein>
<proteinExistence type="predicted"/>
<evidence type="ECO:0000256" key="1">
    <source>
        <dbReference type="ARBA" id="ARBA00022649"/>
    </source>
</evidence>
<organism evidence="2 3">
    <name type="scientific">Allomesorhizobium camelthorni</name>
    <dbReference type="NCBI Taxonomy" id="475069"/>
    <lineage>
        <taxon>Bacteria</taxon>
        <taxon>Pseudomonadati</taxon>
        <taxon>Pseudomonadota</taxon>
        <taxon>Alphaproteobacteria</taxon>
        <taxon>Hyphomicrobiales</taxon>
        <taxon>Phyllobacteriaceae</taxon>
        <taxon>Allomesorhizobium</taxon>
    </lineage>
</organism>
<dbReference type="Pfam" id="PF07362">
    <property type="entry name" value="CcdA"/>
    <property type="match status" value="1"/>
</dbReference>
<name>A0A6G4W4Z6_9HYPH</name>
<keyword evidence="1" id="KW-1277">Toxin-antitoxin system</keyword>
<reference evidence="2 3" key="1">
    <citation type="submission" date="2020-02" db="EMBL/GenBank/DDBJ databases">
        <title>Genome sequence of strain CCNWXJ40-4.</title>
        <authorList>
            <person name="Gao J."/>
            <person name="Sun J."/>
        </authorList>
    </citation>
    <scope>NUCLEOTIDE SEQUENCE [LARGE SCALE GENOMIC DNA]</scope>
    <source>
        <strain evidence="2 3">CCNWXJ 40-4</strain>
    </source>
</reference>
<dbReference type="RefSeq" id="WP_165022128.1">
    <property type="nucleotide sequence ID" value="NZ_JAAKZF010000001.1"/>
</dbReference>